<organism evidence="1 2">
    <name type="scientific">Pseudomonas fluorescens</name>
    <dbReference type="NCBI Taxonomy" id="294"/>
    <lineage>
        <taxon>Bacteria</taxon>
        <taxon>Pseudomonadati</taxon>
        <taxon>Pseudomonadota</taxon>
        <taxon>Gammaproteobacteria</taxon>
        <taxon>Pseudomonadales</taxon>
        <taxon>Pseudomonadaceae</taxon>
        <taxon>Pseudomonas</taxon>
    </lineage>
</organism>
<gene>
    <name evidence="1" type="ORF">PS862_03711</name>
</gene>
<name>A0A5E7LV68_PSEFL</name>
<evidence type="ECO:0000313" key="1">
    <source>
        <dbReference type="EMBL" id="VVP18100.1"/>
    </source>
</evidence>
<dbReference type="EMBL" id="CABVII010000016">
    <property type="protein sequence ID" value="VVP18100.1"/>
    <property type="molecule type" value="Genomic_DNA"/>
</dbReference>
<protein>
    <submittedName>
        <fullName evidence="1">Uncharacterized protein</fullName>
    </submittedName>
</protein>
<sequence length="30" mass="3562">MSVFSTEVFPTYDFIPVREMIRERVRNGGQ</sequence>
<dbReference type="Proteomes" id="UP000385207">
    <property type="component" value="Unassembled WGS sequence"/>
</dbReference>
<reference evidence="1 2" key="1">
    <citation type="submission" date="2019-09" db="EMBL/GenBank/DDBJ databases">
        <authorList>
            <person name="Chandra G."/>
            <person name="Truman W A."/>
        </authorList>
    </citation>
    <scope>NUCLEOTIDE SEQUENCE [LARGE SCALE GENOMIC DNA]</scope>
    <source>
        <strain evidence="1">PS862</strain>
    </source>
</reference>
<proteinExistence type="predicted"/>
<evidence type="ECO:0000313" key="2">
    <source>
        <dbReference type="Proteomes" id="UP000385207"/>
    </source>
</evidence>
<accession>A0A5E7LV68</accession>
<dbReference type="AlphaFoldDB" id="A0A5E7LV68"/>